<comment type="caution">
    <text evidence="1">The sequence shown here is derived from an EMBL/GenBank/DDBJ whole genome shotgun (WGS) entry which is preliminary data.</text>
</comment>
<dbReference type="EMBL" id="BGPR01031408">
    <property type="protein sequence ID" value="GBO04470.1"/>
    <property type="molecule type" value="Genomic_DNA"/>
</dbReference>
<keyword evidence="2" id="KW-1185">Reference proteome</keyword>
<evidence type="ECO:0000313" key="2">
    <source>
        <dbReference type="Proteomes" id="UP000499080"/>
    </source>
</evidence>
<accession>A0A4Y2TYH5</accession>
<gene>
    <name evidence="1" type="ORF">AVEN_59367_1</name>
</gene>
<reference evidence="1 2" key="1">
    <citation type="journal article" date="2019" name="Sci. Rep.">
        <title>Orb-weaving spider Araneus ventricosus genome elucidates the spidroin gene catalogue.</title>
        <authorList>
            <person name="Kono N."/>
            <person name="Nakamura H."/>
            <person name="Ohtoshi R."/>
            <person name="Moran D.A.P."/>
            <person name="Shinohara A."/>
            <person name="Yoshida Y."/>
            <person name="Fujiwara M."/>
            <person name="Mori M."/>
            <person name="Tomita M."/>
            <person name="Arakawa K."/>
        </authorList>
    </citation>
    <scope>NUCLEOTIDE SEQUENCE [LARGE SCALE GENOMIC DNA]</scope>
</reference>
<protein>
    <submittedName>
        <fullName evidence="1">Uncharacterized protein</fullName>
    </submittedName>
</protein>
<name>A0A4Y2TYH5_ARAVE</name>
<dbReference type="AlphaFoldDB" id="A0A4Y2TYH5"/>
<dbReference type="Proteomes" id="UP000499080">
    <property type="component" value="Unassembled WGS sequence"/>
</dbReference>
<organism evidence="1 2">
    <name type="scientific">Araneus ventricosus</name>
    <name type="common">Orbweaver spider</name>
    <name type="synonym">Epeira ventricosa</name>
    <dbReference type="NCBI Taxonomy" id="182803"/>
    <lineage>
        <taxon>Eukaryota</taxon>
        <taxon>Metazoa</taxon>
        <taxon>Ecdysozoa</taxon>
        <taxon>Arthropoda</taxon>
        <taxon>Chelicerata</taxon>
        <taxon>Arachnida</taxon>
        <taxon>Araneae</taxon>
        <taxon>Araneomorphae</taxon>
        <taxon>Entelegynae</taxon>
        <taxon>Araneoidea</taxon>
        <taxon>Araneidae</taxon>
        <taxon>Araneus</taxon>
    </lineage>
</organism>
<evidence type="ECO:0000313" key="1">
    <source>
        <dbReference type="EMBL" id="GBO04470.1"/>
    </source>
</evidence>
<sequence>MNVLRGNGPLSKKQKNKLTPCKTYLRKLSDKRLPLHKKRQLLIQRGEGFLSLLLPAAISVISSLIHGVQKDLLESEKANQYLQLLQKFVKIQHPQQQVETTEVQVTSISENQEPETVPEEDVITTKILKSAPIRYLNTIKNILDFLKDNHSILSWTSEGEIVYKGQRIPRTNVVNLVTDLLRNRKKSPSGFNEFQAALKEMKIPATYIVKRKIFKDNTVKIF</sequence>
<proteinExistence type="predicted"/>
<dbReference type="OrthoDB" id="10068277at2759"/>